<feature type="chain" id="PRO_5044698185" evidence="9">
    <location>
        <begin position="24"/>
        <end position="448"/>
    </location>
</feature>
<organism evidence="12">
    <name type="scientific">Oxalobacter aliiformigenes</name>
    <dbReference type="NCBI Taxonomy" id="2946593"/>
    <lineage>
        <taxon>Bacteria</taxon>
        <taxon>Pseudomonadati</taxon>
        <taxon>Pseudomonadota</taxon>
        <taxon>Betaproteobacteria</taxon>
        <taxon>Burkholderiales</taxon>
        <taxon>Oxalobacteraceae</taxon>
        <taxon>Oxalobacter</taxon>
    </lineage>
</organism>
<dbReference type="Pfam" id="PF00675">
    <property type="entry name" value="Peptidase_M16"/>
    <property type="match status" value="1"/>
</dbReference>
<evidence type="ECO:0000256" key="8">
    <source>
        <dbReference type="RuleBase" id="RU004447"/>
    </source>
</evidence>
<feature type="domain" description="Peptidase M16 C-terminal" evidence="11">
    <location>
        <begin position="190"/>
        <end position="373"/>
    </location>
</feature>
<evidence type="ECO:0000313" key="12">
    <source>
        <dbReference type="EMBL" id="WAV91205.1"/>
    </source>
</evidence>
<dbReference type="EMBL" id="CP098251">
    <property type="protein sequence ID" value="WAV91205.1"/>
    <property type="molecule type" value="Genomic_DNA"/>
</dbReference>
<dbReference type="SUPFAM" id="SSF63411">
    <property type="entry name" value="LuxS/MPP-like metallohydrolase"/>
    <property type="match status" value="2"/>
</dbReference>
<dbReference type="GO" id="GO:0046872">
    <property type="term" value="F:metal ion binding"/>
    <property type="evidence" value="ECO:0007669"/>
    <property type="project" value="UniProtKB-KW"/>
</dbReference>
<keyword evidence="5" id="KW-0378">Hydrolase</keyword>
<dbReference type="InterPro" id="IPR011249">
    <property type="entry name" value="Metalloenz_LuxS/M16"/>
</dbReference>
<proteinExistence type="inferred from homology"/>
<dbReference type="Pfam" id="PF05193">
    <property type="entry name" value="Peptidase_M16_C"/>
    <property type="match status" value="1"/>
</dbReference>
<dbReference type="GO" id="GO:0004222">
    <property type="term" value="F:metalloendopeptidase activity"/>
    <property type="evidence" value="ECO:0007669"/>
    <property type="project" value="InterPro"/>
</dbReference>
<keyword evidence="9" id="KW-0732">Signal</keyword>
<reference evidence="13" key="1">
    <citation type="journal article" date="2022" name="Front. Microbiol.">
        <title>New perspectives on an old grouping: The genomic and phenotypic variability of Oxalobacter formigenes and the implications for calcium oxalate stone prevention.</title>
        <authorList>
            <person name="Chmiel J.A."/>
            <person name="Carr C."/>
            <person name="Stuivenberg G.A."/>
            <person name="Venema R."/>
            <person name="Chanyi R.M."/>
            <person name="Al K.F."/>
            <person name="Giguere D."/>
            <person name="Say H."/>
            <person name="Akouris P.P."/>
            <person name="Dominguez Romero S.A."/>
            <person name="Kwong A."/>
            <person name="Tai V."/>
            <person name="Koval S.F."/>
            <person name="Razvi H."/>
            <person name="Bjazevic J."/>
            <person name="Burton J.P."/>
        </authorList>
    </citation>
    <scope>NUCLEOTIDE SEQUENCE</scope>
    <source>
        <strain evidence="13">HOxNP-1</strain>
    </source>
</reference>
<evidence type="ECO:0000256" key="4">
    <source>
        <dbReference type="ARBA" id="ARBA00022723"/>
    </source>
</evidence>
<dbReference type="GO" id="GO:0006508">
    <property type="term" value="P:proteolysis"/>
    <property type="evidence" value="ECO:0007669"/>
    <property type="project" value="UniProtKB-KW"/>
</dbReference>
<dbReference type="Gene3D" id="3.30.830.10">
    <property type="entry name" value="Metalloenzyme, LuxS/M16 peptidase-like"/>
    <property type="match status" value="2"/>
</dbReference>
<dbReference type="InterPro" id="IPR001431">
    <property type="entry name" value="Pept_M16_Zn_BS"/>
</dbReference>
<evidence type="ECO:0000256" key="2">
    <source>
        <dbReference type="ARBA" id="ARBA00007261"/>
    </source>
</evidence>
<protein>
    <submittedName>
        <fullName evidence="12">Insulinase family protein</fullName>
    </submittedName>
</protein>
<feature type="domain" description="Peptidase M16 N-terminal" evidence="10">
    <location>
        <begin position="37"/>
        <end position="180"/>
    </location>
</feature>
<dbReference type="PROSITE" id="PS00143">
    <property type="entry name" value="INSULINASE"/>
    <property type="match status" value="1"/>
</dbReference>
<dbReference type="RefSeq" id="WP_269264469.1">
    <property type="nucleotide sequence ID" value="NZ_CP098248.1"/>
</dbReference>
<keyword evidence="14" id="KW-1185">Reference proteome</keyword>
<sequence>MKIRKFFYGLMFVLFCVQNGAYAEPAKEFYLENGMKIIVKEDHRAPVAVHMVWYRTGSMDETNGTTGVAHVLEHMMFKGTPKYPEGSLSKTVAKLGGKDNAFTNTDYTAYFQQIPKNSLEKMMEMEADRMSNLQFANSDFEKEIRVVMEERRWRTDDQPEGRVDEALRAAAFVAHPYHWPVIGWMNDLQNMTVEDARNWYERWYAPNNAIMVVVGDVDAFAVRNMANKYFGKIRPKKIVPVKPQLEPEQLGPKRVAVSAPAENPMVVLAYKVPALRDVEKDDDVYALDVLASVLDGYDNARLPASLVRKERIALSVGTDYSALSRGPALFVLQGIPAKGVTVDELEKRLRHEVASIAKHGITMEELQRVKMQLISSQIYKRDSMFGQAMEIGVFEMTGIGQKRIDHVIGKLKEVTPQQVQRVAQKYFTDNALTVATLVPEVLPDTKVK</sequence>
<reference evidence="12" key="2">
    <citation type="journal article" date="2022" name="Front. Microbiol.">
        <title>New perspectives on an old grouping: The genomic and phenotypic variability of Oxalobacter formigenes and the implications for calcium oxalate stone prevention.</title>
        <authorList>
            <person name="Chmiel J.A."/>
            <person name="Carr C."/>
            <person name="Stuivenberg G.A."/>
            <person name="Venema R."/>
            <person name="Chanyi R.M."/>
            <person name="Al K.F."/>
            <person name="Giguere D."/>
            <person name="Say H."/>
            <person name="Akouris P.P."/>
            <person name="Dominguez Romero S.A."/>
            <person name="Kwong A."/>
            <person name="Tai V."/>
            <person name="Koval S.F."/>
            <person name="Razvi H."/>
            <person name="Bjazevic J."/>
            <person name="Burton J.P."/>
        </authorList>
    </citation>
    <scope>NUCLEOTIDE SEQUENCE</scope>
    <source>
        <strain evidence="12">OxK</strain>
    </source>
</reference>
<evidence type="ECO:0000256" key="9">
    <source>
        <dbReference type="SAM" id="SignalP"/>
    </source>
</evidence>
<evidence type="ECO:0000313" key="13">
    <source>
        <dbReference type="EMBL" id="WAV96991.1"/>
    </source>
</evidence>
<keyword evidence="7" id="KW-0482">Metalloprotease</keyword>
<evidence type="ECO:0000256" key="6">
    <source>
        <dbReference type="ARBA" id="ARBA00022833"/>
    </source>
</evidence>
<keyword evidence="4" id="KW-0479">Metal-binding</keyword>
<evidence type="ECO:0000256" key="5">
    <source>
        <dbReference type="ARBA" id="ARBA00022801"/>
    </source>
</evidence>
<comment type="similarity">
    <text evidence="2 8">Belongs to the peptidase M16 family.</text>
</comment>
<keyword evidence="3" id="KW-0645">Protease</keyword>
<feature type="signal peptide" evidence="9">
    <location>
        <begin position="1"/>
        <end position="23"/>
    </location>
</feature>
<evidence type="ECO:0000256" key="3">
    <source>
        <dbReference type="ARBA" id="ARBA00022670"/>
    </source>
</evidence>
<dbReference type="EMBL" id="CP098248">
    <property type="protein sequence ID" value="WAV96991.1"/>
    <property type="molecule type" value="Genomic_DNA"/>
</dbReference>
<dbReference type="PANTHER" id="PTHR43690">
    <property type="entry name" value="NARDILYSIN"/>
    <property type="match status" value="1"/>
</dbReference>
<dbReference type="AlphaFoldDB" id="A0A9E9NYY6"/>
<dbReference type="Proteomes" id="UP001164819">
    <property type="component" value="Chromosome"/>
</dbReference>
<dbReference type="PANTHER" id="PTHR43690:SF17">
    <property type="entry name" value="PROTEIN YHJJ"/>
    <property type="match status" value="1"/>
</dbReference>
<dbReference type="InterPro" id="IPR050626">
    <property type="entry name" value="Peptidase_M16"/>
</dbReference>
<dbReference type="InterPro" id="IPR011765">
    <property type="entry name" value="Pept_M16_N"/>
</dbReference>
<comment type="cofactor">
    <cofactor evidence="1">
        <name>Zn(2+)</name>
        <dbReference type="ChEBI" id="CHEBI:29105"/>
    </cofactor>
</comment>
<name>A0A9E9NYY6_9BURK</name>
<evidence type="ECO:0000256" key="1">
    <source>
        <dbReference type="ARBA" id="ARBA00001947"/>
    </source>
</evidence>
<accession>A0A9E9NYY6</accession>
<keyword evidence="6" id="KW-0862">Zinc</keyword>
<evidence type="ECO:0000256" key="7">
    <source>
        <dbReference type="ARBA" id="ARBA00023049"/>
    </source>
</evidence>
<evidence type="ECO:0000259" key="10">
    <source>
        <dbReference type="Pfam" id="PF00675"/>
    </source>
</evidence>
<gene>
    <name evidence="13" type="ORF">NB645_09380</name>
    <name evidence="12" type="ORF">NB646_00030</name>
</gene>
<evidence type="ECO:0000259" key="11">
    <source>
        <dbReference type="Pfam" id="PF05193"/>
    </source>
</evidence>
<dbReference type="Proteomes" id="UP001164794">
    <property type="component" value="Chromosome"/>
</dbReference>
<evidence type="ECO:0000313" key="14">
    <source>
        <dbReference type="Proteomes" id="UP001164794"/>
    </source>
</evidence>
<dbReference type="InterPro" id="IPR007863">
    <property type="entry name" value="Peptidase_M16_C"/>
</dbReference>